<feature type="region of interest" description="Disordered" evidence="9">
    <location>
        <begin position="15"/>
        <end position="104"/>
    </location>
</feature>
<keyword evidence="5" id="KW-0418">Kinase</keyword>
<gene>
    <name evidence="11" type="ORF">PBRASI_LOCUS7041</name>
</gene>
<dbReference type="EMBL" id="CAJVPI010001017">
    <property type="protein sequence ID" value="CAG8589320.1"/>
    <property type="molecule type" value="Genomic_DNA"/>
</dbReference>
<evidence type="ECO:0000256" key="5">
    <source>
        <dbReference type="ARBA" id="ARBA00022777"/>
    </source>
</evidence>
<evidence type="ECO:0000256" key="1">
    <source>
        <dbReference type="ARBA" id="ARBA00008142"/>
    </source>
</evidence>
<protein>
    <recommendedName>
        <fullName evidence="2">Nucleoside diphosphate kinase</fullName>
    </recommendedName>
</protein>
<evidence type="ECO:0000313" key="12">
    <source>
        <dbReference type="Proteomes" id="UP000789739"/>
    </source>
</evidence>
<dbReference type="InterPro" id="IPR034907">
    <property type="entry name" value="NDK-like_dom"/>
</dbReference>
<reference evidence="11" key="1">
    <citation type="submission" date="2021-06" db="EMBL/GenBank/DDBJ databases">
        <authorList>
            <person name="Kallberg Y."/>
            <person name="Tangrot J."/>
            <person name="Rosling A."/>
        </authorList>
    </citation>
    <scope>NUCLEOTIDE SEQUENCE</scope>
    <source>
        <strain evidence="11">BR232B</strain>
    </source>
</reference>
<dbReference type="Pfam" id="PF00334">
    <property type="entry name" value="NDK"/>
    <property type="match status" value="1"/>
</dbReference>
<dbReference type="SUPFAM" id="SSF54919">
    <property type="entry name" value="Nucleoside diphosphate kinase, NDK"/>
    <property type="match status" value="1"/>
</dbReference>
<dbReference type="PANTHER" id="PTHR46161">
    <property type="entry name" value="NUCLEOSIDE DIPHOSPHATE KINASE"/>
    <property type="match status" value="1"/>
</dbReference>
<proteinExistence type="inferred from homology"/>
<feature type="compositionally biased region" description="Low complexity" evidence="9">
    <location>
        <begin position="90"/>
        <end position="100"/>
    </location>
</feature>
<organism evidence="11 12">
    <name type="scientific">Paraglomus brasilianum</name>
    <dbReference type="NCBI Taxonomy" id="144538"/>
    <lineage>
        <taxon>Eukaryota</taxon>
        <taxon>Fungi</taxon>
        <taxon>Fungi incertae sedis</taxon>
        <taxon>Mucoromycota</taxon>
        <taxon>Glomeromycotina</taxon>
        <taxon>Glomeromycetes</taxon>
        <taxon>Paraglomerales</taxon>
        <taxon>Paraglomeraceae</taxon>
        <taxon>Paraglomus</taxon>
    </lineage>
</organism>
<dbReference type="GO" id="GO:0006183">
    <property type="term" value="P:GTP biosynthetic process"/>
    <property type="evidence" value="ECO:0007669"/>
    <property type="project" value="InterPro"/>
</dbReference>
<evidence type="ECO:0000256" key="7">
    <source>
        <dbReference type="PROSITE-ProRule" id="PRU00706"/>
    </source>
</evidence>
<dbReference type="GO" id="GO:0004550">
    <property type="term" value="F:nucleoside diphosphate kinase activity"/>
    <property type="evidence" value="ECO:0007669"/>
    <property type="project" value="InterPro"/>
</dbReference>
<evidence type="ECO:0000256" key="6">
    <source>
        <dbReference type="ARBA" id="ARBA00022840"/>
    </source>
</evidence>
<keyword evidence="6" id="KW-0067">ATP-binding</keyword>
<dbReference type="CDD" id="cd04413">
    <property type="entry name" value="NDPk_I"/>
    <property type="match status" value="1"/>
</dbReference>
<dbReference type="GO" id="GO:0006228">
    <property type="term" value="P:UTP biosynthetic process"/>
    <property type="evidence" value="ECO:0007669"/>
    <property type="project" value="InterPro"/>
</dbReference>
<evidence type="ECO:0000259" key="10">
    <source>
        <dbReference type="SMART" id="SM00562"/>
    </source>
</evidence>
<comment type="caution">
    <text evidence="11">The sequence shown here is derived from an EMBL/GenBank/DDBJ whole genome shotgun (WGS) entry which is preliminary data.</text>
</comment>
<dbReference type="AlphaFoldDB" id="A0A9N9G8T7"/>
<dbReference type="Proteomes" id="UP000789739">
    <property type="component" value="Unassembled WGS sequence"/>
</dbReference>
<evidence type="ECO:0000256" key="8">
    <source>
        <dbReference type="RuleBase" id="RU004011"/>
    </source>
</evidence>
<dbReference type="PRINTS" id="PR01243">
    <property type="entry name" value="NUCDPKINASE"/>
</dbReference>
<dbReference type="Gene3D" id="3.30.70.141">
    <property type="entry name" value="Nucleoside diphosphate kinase-like domain"/>
    <property type="match status" value="1"/>
</dbReference>
<dbReference type="PROSITE" id="PS51374">
    <property type="entry name" value="NDPK_LIKE"/>
    <property type="match status" value="1"/>
</dbReference>
<dbReference type="GO" id="GO:0005524">
    <property type="term" value="F:ATP binding"/>
    <property type="evidence" value="ECO:0007669"/>
    <property type="project" value="UniProtKB-KW"/>
</dbReference>
<evidence type="ECO:0000313" key="11">
    <source>
        <dbReference type="EMBL" id="CAG8589320.1"/>
    </source>
</evidence>
<evidence type="ECO:0000256" key="9">
    <source>
        <dbReference type="SAM" id="MobiDB-lite"/>
    </source>
</evidence>
<dbReference type="GO" id="GO:0006241">
    <property type="term" value="P:CTP biosynthetic process"/>
    <property type="evidence" value="ECO:0007669"/>
    <property type="project" value="InterPro"/>
</dbReference>
<dbReference type="InterPro" id="IPR036850">
    <property type="entry name" value="NDK-like_dom_sf"/>
</dbReference>
<dbReference type="InterPro" id="IPR001564">
    <property type="entry name" value="Nucleoside_diP_kinase"/>
</dbReference>
<keyword evidence="3" id="KW-0808">Transferase</keyword>
<dbReference type="SMART" id="SM00562">
    <property type="entry name" value="NDK"/>
    <property type="match status" value="1"/>
</dbReference>
<dbReference type="OrthoDB" id="2162449at2759"/>
<keyword evidence="12" id="KW-1185">Reference proteome</keyword>
<feature type="compositionally biased region" description="Basic and acidic residues" evidence="9">
    <location>
        <begin position="19"/>
        <end position="89"/>
    </location>
</feature>
<accession>A0A9N9G8T7</accession>
<comment type="similarity">
    <text evidence="1 7 8">Belongs to the NDK family.</text>
</comment>
<evidence type="ECO:0000256" key="2">
    <source>
        <dbReference type="ARBA" id="ARBA00017632"/>
    </source>
</evidence>
<comment type="caution">
    <text evidence="7">Lacks conserved residue(s) required for the propagation of feature annotation.</text>
</comment>
<dbReference type="PANTHER" id="PTHR46161:SF3">
    <property type="entry name" value="NUCLEOSIDE DIPHOSPHATE KINASE DDB_G0292928-RELATED"/>
    <property type="match status" value="1"/>
</dbReference>
<evidence type="ECO:0000256" key="3">
    <source>
        <dbReference type="ARBA" id="ARBA00022679"/>
    </source>
</evidence>
<name>A0A9N9G8T7_9GLOM</name>
<evidence type="ECO:0000256" key="4">
    <source>
        <dbReference type="ARBA" id="ARBA00022741"/>
    </source>
</evidence>
<sequence length="216" mass="24835">MEDICQAERDFLIGFAENYKSKSEADKARLAEEARKKAEAERKRQEELREKQEEERKKREAEEAEQKKLEEKEKNKREQENNFNNEDKPNFSPNSDNSSSQTEKKGLKIAGMKMVRLTPQLAEIFYQEHNAKAFFKGMTEFMSSSPVVVICLEGENAIKLNREIMGATDPKQAREGTIRKIYGVSIDNANAVHGSDSAEAATREIKLFFKEEEIFS</sequence>
<feature type="domain" description="Nucleoside diphosphate kinase-like" evidence="10">
    <location>
        <begin position="88"/>
        <end position="216"/>
    </location>
</feature>
<keyword evidence="4" id="KW-0547">Nucleotide-binding</keyword>